<evidence type="ECO:0000313" key="6">
    <source>
        <dbReference type="EMBL" id="UYN56227.1"/>
    </source>
</evidence>
<evidence type="ECO:0000256" key="3">
    <source>
        <dbReference type="SAM" id="MobiDB-lite"/>
    </source>
</evidence>
<evidence type="ECO:0000313" key="7">
    <source>
        <dbReference type="Proteomes" id="UP000290475"/>
    </source>
</evidence>
<organism evidence="5 7">
    <name type="scientific">Lacticaseibacillus chiayiensis</name>
    <dbReference type="NCBI Taxonomy" id="2100821"/>
    <lineage>
        <taxon>Bacteria</taxon>
        <taxon>Bacillati</taxon>
        <taxon>Bacillota</taxon>
        <taxon>Bacilli</taxon>
        <taxon>Lactobacillales</taxon>
        <taxon>Lactobacillaceae</taxon>
        <taxon>Lacticaseibacillus</taxon>
    </lineage>
</organism>
<dbReference type="Proteomes" id="UP000290475">
    <property type="component" value="Unassembled WGS sequence"/>
</dbReference>
<evidence type="ECO:0000313" key="5">
    <source>
        <dbReference type="EMBL" id="RXT30804.1"/>
    </source>
</evidence>
<evidence type="ECO:0000256" key="2">
    <source>
        <dbReference type="ARBA" id="ARBA00023239"/>
    </source>
</evidence>
<dbReference type="Gene3D" id="3.40.225.10">
    <property type="entry name" value="Class II aldolase/adducin N-terminal domain"/>
    <property type="match status" value="1"/>
</dbReference>
<dbReference type="GO" id="GO:0016832">
    <property type="term" value="F:aldehyde-lyase activity"/>
    <property type="evidence" value="ECO:0007669"/>
    <property type="project" value="TreeGrafter"/>
</dbReference>
<dbReference type="SUPFAM" id="SSF53639">
    <property type="entry name" value="AraD/HMP-PK domain-like"/>
    <property type="match status" value="1"/>
</dbReference>
<dbReference type="PANTHER" id="PTHR22789">
    <property type="entry name" value="FUCULOSE PHOSPHATE ALDOLASE"/>
    <property type="match status" value="1"/>
</dbReference>
<evidence type="ECO:0000256" key="1">
    <source>
        <dbReference type="ARBA" id="ARBA00022723"/>
    </source>
</evidence>
<dbReference type="GO" id="GO:0005829">
    <property type="term" value="C:cytosol"/>
    <property type="evidence" value="ECO:0007669"/>
    <property type="project" value="TreeGrafter"/>
</dbReference>
<evidence type="ECO:0000259" key="4">
    <source>
        <dbReference type="SMART" id="SM01007"/>
    </source>
</evidence>
<dbReference type="SMART" id="SM01007">
    <property type="entry name" value="Aldolase_II"/>
    <property type="match status" value="1"/>
</dbReference>
<dbReference type="EMBL" id="CP107523">
    <property type="protein sequence ID" value="UYN56227.1"/>
    <property type="molecule type" value="Genomic_DNA"/>
</dbReference>
<reference evidence="6" key="2">
    <citation type="submission" date="2022-10" db="EMBL/GenBank/DDBJ databases">
        <title>Comparative genomic analysis and in-vitro probiotic properties of the potential probiotic L. chiayiensis AACE 3.</title>
        <authorList>
            <person name="Kang X."/>
        </authorList>
    </citation>
    <scope>NUCLEOTIDE SEQUENCE</scope>
    <source>
        <strain evidence="6">AACE 3</strain>
    </source>
</reference>
<reference evidence="5 7" key="1">
    <citation type="submission" date="2017-01" db="EMBL/GenBank/DDBJ databases">
        <title>Lactobacillus chiayiensis sp. nov., a lactic acid bacterium isolated from compost.</title>
        <authorList>
            <person name="Huang C.-H."/>
        </authorList>
    </citation>
    <scope>NUCLEOTIDE SEQUENCE [LARGE SCALE GENOMIC DNA]</scope>
    <source>
        <strain evidence="7">chh01</strain>
        <strain evidence="5">Chh01</strain>
    </source>
</reference>
<keyword evidence="2" id="KW-0456">Lyase</keyword>
<protein>
    <submittedName>
        <fullName evidence="6">Class II aldolase/adducin family protein</fullName>
    </submittedName>
    <submittedName>
        <fullName evidence="5">Sugar aldolase</fullName>
    </submittedName>
</protein>
<dbReference type="Proteomes" id="UP001164790">
    <property type="component" value="Chromosome"/>
</dbReference>
<dbReference type="GO" id="GO:0019323">
    <property type="term" value="P:pentose catabolic process"/>
    <property type="evidence" value="ECO:0007669"/>
    <property type="project" value="TreeGrafter"/>
</dbReference>
<keyword evidence="1" id="KW-0479">Metal-binding</keyword>
<dbReference type="AlphaFoldDB" id="A0A4Q1UFB1"/>
<accession>A0A4Q1UFB1</accession>
<proteinExistence type="predicted"/>
<dbReference type="Pfam" id="PF00596">
    <property type="entry name" value="Aldolase_II"/>
    <property type="match status" value="1"/>
</dbReference>
<dbReference type="InterPro" id="IPR001303">
    <property type="entry name" value="Aldolase_II/adducin_N"/>
</dbReference>
<name>A0A4Q1UFB1_9LACO</name>
<dbReference type="EMBL" id="MSSM01000001">
    <property type="protein sequence ID" value="RXT30804.1"/>
    <property type="molecule type" value="Genomic_DNA"/>
</dbReference>
<dbReference type="NCBIfam" id="NF004979">
    <property type="entry name" value="PRK06357.1"/>
    <property type="match status" value="1"/>
</dbReference>
<dbReference type="GO" id="GO:0046872">
    <property type="term" value="F:metal ion binding"/>
    <property type="evidence" value="ECO:0007669"/>
    <property type="project" value="UniProtKB-KW"/>
</dbReference>
<feature type="region of interest" description="Disordered" evidence="3">
    <location>
        <begin position="241"/>
        <end position="268"/>
    </location>
</feature>
<sequence length="268" mass="29969">MEMMFQAERDDLAHTVRVMFDRKDTNVAGGNMSVKVFDEQEHPYILMTPTFMSETYYSELHPAQILVIDAETGQKVDGVGDVTREVNMHEKAYNAHPGIRCVYHSHAEESMFWATAGLDMPNVTEATRELGRIRVLPFAPATSMELADTVYTALKEIGDKAMENVFLLDSHGILITSTDLHIAARIMETLEWNARIAYQQAIFIKLGLLDDYHSCGQNYHKPYKEVPPIAVPGIPIKAKQVPLPKNPQRPASEMQPGEVTPTSAVNGL</sequence>
<evidence type="ECO:0000313" key="8">
    <source>
        <dbReference type="Proteomes" id="UP001164790"/>
    </source>
</evidence>
<dbReference type="InterPro" id="IPR036409">
    <property type="entry name" value="Aldolase_II/adducin_N_sf"/>
</dbReference>
<gene>
    <name evidence="5" type="ORF">BVJ53_00950</name>
    <name evidence="6" type="ORF">OFW50_12275</name>
</gene>
<feature type="domain" description="Class II aldolase/adducin N-terminal" evidence="4">
    <location>
        <begin position="10"/>
        <end position="198"/>
    </location>
</feature>
<keyword evidence="8" id="KW-1185">Reference proteome</keyword>
<dbReference type="InterPro" id="IPR050197">
    <property type="entry name" value="Aldolase_class_II_sugar_metab"/>
</dbReference>
<dbReference type="RefSeq" id="WP_129300743.1">
    <property type="nucleotide sequence ID" value="NZ_CP074378.1"/>
</dbReference>
<dbReference type="PANTHER" id="PTHR22789:SF0">
    <property type="entry name" value="3-OXO-TETRONATE 4-PHOSPHATE DECARBOXYLASE-RELATED"/>
    <property type="match status" value="1"/>
</dbReference>